<protein>
    <recommendedName>
        <fullName evidence="3">S1 motif domain-containing protein</fullName>
    </recommendedName>
</protein>
<dbReference type="GO" id="GO:0003676">
    <property type="term" value="F:nucleic acid binding"/>
    <property type="evidence" value="ECO:0007669"/>
    <property type="project" value="InterPro"/>
</dbReference>
<sequence length="372" mass="41405">MLAIQIVILFSFSIAISAFTPSKNGLLLYKRNHHHNRSPLYSESDLIAEDSQVEIKEDGESLQTDIKPCFYQNTDGHWKQRTLLDDLKPGQLLIGKKIGSSDLLEAKTGPKVFFECGVGRIDKKGNWQIVNAMFRVSKSFSKPSVVKKKVGKLSGKPVELYVRKVYLDTCQLEVMRSMELVEEDLEKEKEREKIISASKLQVGDELIGKVVTLKPYGCIVDVGANRNGLLHIQKVADLFGKYIDKEEGLADAGLERGAALKVTVESNTKKRLFLDFTNETKEIAESEQKAEVKAAAQKLAKEEEERESREKVEQIAAAAAEAAEEEDEEDDQHSVSADEADAWAAYGADDFDDGHDDDEDADIEDTLGIGSY</sequence>
<keyword evidence="2" id="KW-0732">Signal</keyword>
<dbReference type="SMART" id="SM00316">
    <property type="entry name" value="S1"/>
    <property type="match status" value="1"/>
</dbReference>
<accession>A0A7S3PX99</accession>
<name>A0A7S3PX99_9STRA</name>
<evidence type="ECO:0000256" key="2">
    <source>
        <dbReference type="SAM" id="SignalP"/>
    </source>
</evidence>
<dbReference type="InterPro" id="IPR003029">
    <property type="entry name" value="S1_domain"/>
</dbReference>
<dbReference type="InterPro" id="IPR012340">
    <property type="entry name" value="NA-bd_OB-fold"/>
</dbReference>
<reference evidence="4" key="1">
    <citation type="submission" date="2021-01" db="EMBL/GenBank/DDBJ databases">
        <authorList>
            <person name="Corre E."/>
            <person name="Pelletier E."/>
            <person name="Niang G."/>
            <person name="Scheremetjew M."/>
            <person name="Finn R."/>
            <person name="Kale V."/>
            <person name="Holt S."/>
            <person name="Cochrane G."/>
            <person name="Meng A."/>
            <person name="Brown T."/>
            <person name="Cohen L."/>
        </authorList>
    </citation>
    <scope>NUCLEOTIDE SEQUENCE</scope>
    <source>
        <strain evidence="4">MM31A-1</strain>
    </source>
</reference>
<dbReference type="SUPFAM" id="SSF50249">
    <property type="entry name" value="Nucleic acid-binding proteins"/>
    <property type="match status" value="1"/>
</dbReference>
<feature type="domain" description="S1 motif" evidence="3">
    <location>
        <begin position="203"/>
        <end position="279"/>
    </location>
</feature>
<feature type="chain" id="PRO_5031326252" description="S1 motif domain-containing protein" evidence="2">
    <location>
        <begin position="19"/>
        <end position="372"/>
    </location>
</feature>
<feature type="region of interest" description="Disordered" evidence="1">
    <location>
        <begin position="299"/>
        <end position="372"/>
    </location>
</feature>
<feature type="compositionally biased region" description="Acidic residues" evidence="1">
    <location>
        <begin position="322"/>
        <end position="331"/>
    </location>
</feature>
<feature type="compositionally biased region" description="Basic and acidic residues" evidence="1">
    <location>
        <begin position="299"/>
        <end position="313"/>
    </location>
</feature>
<organism evidence="4">
    <name type="scientific">Chaetoceros debilis</name>
    <dbReference type="NCBI Taxonomy" id="122233"/>
    <lineage>
        <taxon>Eukaryota</taxon>
        <taxon>Sar</taxon>
        <taxon>Stramenopiles</taxon>
        <taxon>Ochrophyta</taxon>
        <taxon>Bacillariophyta</taxon>
        <taxon>Coscinodiscophyceae</taxon>
        <taxon>Chaetocerotophycidae</taxon>
        <taxon>Chaetocerotales</taxon>
        <taxon>Chaetocerotaceae</taxon>
        <taxon>Chaetoceros</taxon>
    </lineage>
</organism>
<feature type="compositionally biased region" description="Acidic residues" evidence="1">
    <location>
        <begin position="349"/>
        <end position="365"/>
    </location>
</feature>
<evidence type="ECO:0000256" key="1">
    <source>
        <dbReference type="SAM" id="MobiDB-lite"/>
    </source>
</evidence>
<dbReference type="EMBL" id="HBIO01004940">
    <property type="protein sequence ID" value="CAE0458595.1"/>
    <property type="molecule type" value="Transcribed_RNA"/>
</dbReference>
<gene>
    <name evidence="4" type="ORF">CDEB00056_LOCUS3436</name>
</gene>
<dbReference type="PROSITE" id="PS50126">
    <property type="entry name" value="S1"/>
    <property type="match status" value="1"/>
</dbReference>
<dbReference type="Gene3D" id="2.40.50.140">
    <property type="entry name" value="Nucleic acid-binding proteins"/>
    <property type="match status" value="1"/>
</dbReference>
<evidence type="ECO:0000313" key="4">
    <source>
        <dbReference type="EMBL" id="CAE0458595.1"/>
    </source>
</evidence>
<dbReference type="AlphaFoldDB" id="A0A7S3PX99"/>
<evidence type="ECO:0000259" key="3">
    <source>
        <dbReference type="PROSITE" id="PS50126"/>
    </source>
</evidence>
<proteinExistence type="predicted"/>
<feature type="signal peptide" evidence="2">
    <location>
        <begin position="1"/>
        <end position="18"/>
    </location>
</feature>